<dbReference type="GO" id="GO:0009966">
    <property type="term" value="P:regulation of signal transduction"/>
    <property type="evidence" value="ECO:0007669"/>
    <property type="project" value="UniProtKB-ARBA"/>
</dbReference>
<dbReference type="FunFam" id="3.30.2160.10:FF:000007">
    <property type="entry name" value="E3 ubiquitin-protein ligase HUWE1 isoform X2"/>
    <property type="match status" value="1"/>
</dbReference>
<evidence type="ECO:0000256" key="10">
    <source>
        <dbReference type="ARBA" id="ARBA00023242"/>
    </source>
</evidence>
<dbReference type="GO" id="GO:0008270">
    <property type="term" value="F:zinc ion binding"/>
    <property type="evidence" value="ECO:0007669"/>
    <property type="project" value="InterPro"/>
</dbReference>
<sequence length="4590" mass="505272">MKIDRTKAKRGTTEVPPECKGLIEKFKACNNVDKTIHCGTEHAVIQVLDSINIWTYGKCELYHFIDVLDLFDSILQKATVRNGTSWAMACDLHDASGPVLQECVKKICIFTSILIEHSFSRTVYNSMEHLAALLNSINLSVVLEVLHLLYMFSKRSNFLTRLSEDRRDVLLGRLALLAESWGGKEAGFGLAVCCLQTQLQDFPTTATTVHLEFAKVVAEPNVARWKQGDTWQVIHIENVHTLAGTPADILDDIVAQYQVPPEKQLVLFTHLRLAYNFPHWGQRVQLIQARLQALSILVYANAIQDNTQQLLYNGLMEELVDVLELDRSYLTEIKAAALKTLTSIIHLDRAQNFPSIIDATGAGSYHGFLPVMVRTCIASLTSCKPNELHTYPLSLATSLFSFLYHLASYELGGEALVNCGILESLLKVVNWNTVDVEQITFVTRAVRVIDLITNMDMQAFQAHNGLTSFVNRLEMEVNACRNDQPFEIVARHSFSNPQSSSSMSEIGGAGREDNADVPMDTDVSGSQTDLSSDLFVPNFLWRGNSSANFIPNGTTCLTQRAALLKSMLNFLKKVIQDPAFSDGIRHIMEGSLPGALKHIISNAEYYGASLFILATDIVTVYVFQEPSLLSTLQDSGLTDIVSEALLVKDVPPTREVIATMPNVFSALCLNNRGLHAFIKYQPFKKLFRMLISSDYLPAMRRRRTAEPMGDTASNLGNSVDELMRHQPSLRVVAMHSMVELLEELSNIGSSPRALAKTHYKPATLPIVNSTARSGASEGGSSEDEDDDDEETSTASHSQPVPSTSSSRDEVAADGTQSSSSNAEDKSPIPYMDYVLNVMKCLDAILSNNSTDDHCREFVRQGGLTVLMSILSKNTLPLDFPASPACQATASVCRSILTLAHEGLVLDRGIDAMLPIMNRTQKLNDPFPYPGSSVLLRELADSTNPAEAVNDPYETPALHGIISIHSMITMFIHVCRTGQTDIRTLVVKAWGNDQGIDLLKQLSQLYLNLVWESTVLLSLCGGEYQPGTVDFGKEDLEKLIPPEGLKEAEVSLTKTTEQMAVDPQAVSSSDLTAVTTPSESSSSTGMEVDPPAADVAQRVLVNSSTQTTMTSTHLQMKEISSATLQNYAKLIKPILSASSRLGRALTEFFGLLVKLCVGSPLRQRRGHHVPQVPGVIVPGAIPVATTLANLLTLALNWEPKMNSPVPRITFSICAVGFSAPLLFDEKKFPYHLMLRKFMEADGLDAIFRIFYRAMIPPMWSYTPGPLLINEHQLQFLESWLLLIEKFANPKTILDNQHLLQTKSLMLTQSPEFDANAFLAHIHKKSFDAIVHMLKQYGSKNLGVRSIESLLTILCYVFRFKRGQTKPGNQATSEATSSTKESKEVQTSEAVQPSTAPVVLTIPKVNAPSPATNQAGPLPGRPPRPIPPTGIIDPANISDSTPQAAFYHHGSIFPLGPALVPITAPHSLEPRPLPVPTPVVESEDDERVPALLTINELRNMEALRALGPLSSTEASVATALTILARPPEGVPPLPGGQIADANTQIVDRIDAAERLGVDLNHLEQLMEMGFPLEICVEALVTTSNIMLATDYLLSNARATVGGASSGSAGSSNSIARDNSTLPPTGSHERLTALLKLFTDKEKAKEAAKAAEAAAFSKSIFDNLESLTPEVIDDFATDVFELCMDILDKIPESVFRVCELLIAVGQRKGMLWLEETLWKIIKQSYNDIFLYVKLLEKGTDGLAPVTLGTGPKQFGYRMHLFSLLSDEMTFLCGMILEQSDIPNSIVRLIKYYERALNSATTEQLVASGIMKNGVLQSPPWLAPTFLLLDLYQKAVALSNRKYLLENDTDYRWKWFDINSGKWCPYSSTNNTVINKAFWDGDSTVRITAGRRRYVINFNAMIQLNEETSNRRPITLWLADPAPVLPSLQYLPTTNRRVGYSEKMTGIGPHPLVESEDVRPKDPDRHTFLGQGRGTTNSTEKQMRYTREKLEFFKTLLRDDVHDLVKCSVSFMKHPIEPEFLHALMRFCLRATRDHEVAVTFANAGGIQLVLDLTQNSNFPGVLPLSNLLIRHVIEDRGCLRYAVEKVRSLKEHHEDNMIRAKVLSTGASTCKELHYLLRVLAPIACRCPDLFVSVAKEILQVDLNFVTRREEDLRLIVKAVPCKQESLITTMGDAAKNVIQQLLVTLTLNNPGDGDQQSSVNKEEEAAGKTSSQVKMINTDEMMDTDTNSKPVKDLGDVMKKRRLIPKDAICQLLAESVHSYSYSCKIIAEYNFQGGTSIHVTEDCTALAFLLDKMLPPGQTVSEKDCSIVVRDLISAMSGCNHLPDAQAIVVSEVKAALQRALAMKESVEKHNRIQALAGLICNMIEGCSSAPATQMVTIVKPTQLCMNQVVRLLIRKNVIVDLTRISHSLDLSSPQMAATINAALKPLEVISRIVNQPAPSNPHRVKPKAESAVLDSVNNTHTGGTSNSELTHAQGEETVEDADNTEHDISAAAESILDATSESHTHHDPAEEREDDVLDDIMDHLLERDANAHSDEQLFADALMADATSNRMETEQDGTAREDREFGERAGFNVDHGDNDTSDSDSEDSEGDDDEDDEDGNGNNVGEEEDDDDEEEEDDDDEEEDAVSTDDRDHDHMMDEGFMRFPGMDRDEDLLVVQYGHDENTPVFFTNNASYNFNVGLFDDPLISEHASGLRLNHPMLTPPVVDTPTIGPITARGHRAARNRRFQYIHLPRNPPPSIQRLLGPSTAQDAMQFTSGQSFNHGLGVQNPARVLMLDAAVDPTVARNGGSGNNSYLSNYTALHWWCEESKVLDGESMHDCVIALKRPIVETIETERDRAFAARREKKAEEAKKKVEAAGVAKNANNPEVVSISENSRPTNSTATTTTTTMDISTTTVATTTTTTATTTTAAPAASSGASTRVTPFENDSATTTNPSSSDTAETSNATASNFNSTFTPNNTEQTFMNNIPVIRYTASLRNVSRHVNDEGAASASTPNEEKDEDEHESDMDVTTEEPSEPPPPPPTTSATTTPTSAPATSSSPATSSTNSTGRPRSGRGRRQSGTPGERRQGRRQGLRSSARLAAARTSEHNAIASPGSGRNPSSLSPQHGDGSSDTGTVVAGDTSANDDQSNESEELMPISSEAARDSDGLSPIPPLYDMRNENNVGEGEVAGPSGTQSIEDFRNVLGDIVIPDGVDPSFLAALPEEMRQEVISEHLRLQRLRPARAAPADVVEVVPVTDVSPEFLAALPPSIQEEVLAQQRLEQQRRVATTSNPNDPVDTEAFFRNLQPALRQAILTDMDESQIAVLPADLATEAQGLRREWESRNRQLLHERFFSHGYTAGSALSSILRNSGMRITSRYGLQTTIAGRPAWAQPWPRGPAAIAAQHMLMTSKIKGKQLVDNEALSCLLVLLFLDDPRLNTGRLHRVLRNLCYHANTRQWVIRSLLSVMERANECSRLPHQILALASSSSAIQIKEEPNVGSSNPSIPTSDKDNTTKQLVPISVTPSWLNLSLDAALGCRASVFEIHKSAITTGKKGGIENRIISIHAQAVPSISKHTLDVLSNLAKSFPTHFLPAKAKPSLYCHESSSKIYNLIERKPPTPPPEAKKAGASPGKKSDVPEFWEILLKLDSATSSRKGKHVAKAHANLNVTIDQGSPAVSFEASPFGQLINMLSYGCIRRSTLLTDKLLRLLSLISLGIPDTSGFGRKVLLEEPVHPQDASLLITESHLRLIVEVITSKNCTEEGLEEATSLLLNLSYGPPLVRDKILNLLMEGVRELGNVVCAHIASLQNELRSLRKEPLVSEAAAAAAAAAASSSSSAVAESDSQAGGHSSNSTAGSDPDDKPFKGTLMDRFTKDTVVIQPSSKNKAAYELQLPSMTALTSKTSSQSFFLRLLKVIISLRESIETAIKKYKMMSGPSATSSSLSGPLMSSTIMAGDRSLLQAVTAGMPESASRDFQAAFERVVNSSRIRLSEEQPMDVDQDPSDAGEAAPPAAAEPVRTTTGTNRGLEAMVDIDESSDEDDDDVVLPGDEDVPPLAPSNHPRGNVDVSKLLPRLSSLLDLEKLWETLSECLLELGHTPDHHAVLVLQPAVEAFFLVHASSVDKEEKNSTAESREAQLAHLQQDLPPVSPIEATSENRNLVDTEMTEASGFGMLDVTQQNSTIVSLDTQKFLKFAETHRTVLNQILRQSSSNLAEGPFCVLVDHTRVLDFDVKRRYFRNELERLDEGVRREDLAVHVTRSHVFEDSFRELHRKPSEEWKNRFYIVFEAEEGQDAGGLLREWYVIISREIFNPMYALFTISPGDRVTYMINQLSHCNSNHLFYFKFVGRVIAKAIYDNKLLECYFTRSFYKHILGKPVRYTDMESEDYSFYQGLAFLMENTVDELGYELTFSTEVQEFGVTEIRDLIPNGRNIPVTEVNKMEYIRLVCQMKMTGAIRKQLNAFLEGFYDIIPKRLISIFNEQELELLVSGLPNIDIEDLKANTEYHKYQVNSLQIQWFWRALRSFDQADRAKFLQFVTGTSKVPLQGFGALEGMNGVQKFQIHRDDRSTDRLPSAHTCFNQLDLPGYETYDKLRSYLLKAIHECSEGFGFA</sequence>
<evidence type="ECO:0000256" key="3">
    <source>
        <dbReference type="ARBA" id="ARBA00004906"/>
    </source>
</evidence>
<feature type="region of interest" description="Disordered" evidence="13">
    <location>
        <begin position="1060"/>
        <end position="1088"/>
    </location>
</feature>
<evidence type="ECO:0000256" key="14">
    <source>
        <dbReference type="SAM" id="Phobius"/>
    </source>
</evidence>
<evidence type="ECO:0000259" key="17">
    <source>
        <dbReference type="PROSITE" id="PS50918"/>
    </source>
</evidence>
<feature type="compositionally biased region" description="Low complexity" evidence="13">
    <location>
        <begin position="3074"/>
        <end position="3084"/>
    </location>
</feature>
<feature type="region of interest" description="Disordered" evidence="13">
    <location>
        <begin position="1363"/>
        <end position="1394"/>
    </location>
</feature>
<evidence type="ECO:0000256" key="7">
    <source>
        <dbReference type="ARBA" id="ARBA00022763"/>
    </source>
</evidence>
<feature type="compositionally biased region" description="Acidic residues" evidence="13">
    <location>
        <begin position="780"/>
        <end position="791"/>
    </location>
</feature>
<proteinExistence type="inferred from homology"/>
<dbReference type="SUPFAM" id="SSF117839">
    <property type="entry name" value="WWE domain"/>
    <property type="match status" value="1"/>
</dbReference>
<dbReference type="InterPro" id="IPR009060">
    <property type="entry name" value="UBA-like_sf"/>
</dbReference>
<evidence type="ECO:0000256" key="9">
    <source>
        <dbReference type="ARBA" id="ARBA00023204"/>
    </source>
</evidence>
<feature type="compositionally biased region" description="Acidic residues" evidence="13">
    <location>
        <begin position="4012"/>
        <end position="4033"/>
    </location>
</feature>
<reference evidence="18 19" key="1">
    <citation type="submission" date="2015-12" db="EMBL/GenBank/DDBJ databases">
        <title>The genome of Folsomia candida.</title>
        <authorList>
            <person name="Faddeeva A."/>
            <person name="Derks M.F."/>
            <person name="Anvar Y."/>
            <person name="Smit S."/>
            <person name="Van Straalen N."/>
            <person name="Roelofs D."/>
        </authorList>
    </citation>
    <scope>NUCLEOTIDE SEQUENCE [LARGE SCALE GENOMIC DNA]</scope>
    <source>
        <strain evidence="18 19">VU population</strain>
        <tissue evidence="18">Whole body</tissue>
    </source>
</reference>
<keyword evidence="8 12" id="KW-0833">Ubl conjugation pathway</keyword>
<feature type="region of interest" description="Disordered" evidence="13">
    <location>
        <begin position="1602"/>
        <end position="1624"/>
    </location>
</feature>
<evidence type="ECO:0000256" key="5">
    <source>
        <dbReference type="ARBA" id="ARBA00022553"/>
    </source>
</evidence>
<dbReference type="UniPathway" id="UPA00143"/>
<dbReference type="EC" id="2.3.2.26" evidence="4"/>
<dbReference type="Pfam" id="PF14377">
    <property type="entry name" value="UBM"/>
    <property type="match status" value="3"/>
</dbReference>
<keyword evidence="9" id="KW-0234">DNA repair</keyword>
<feature type="region of interest" description="Disordered" evidence="13">
    <location>
        <begin position="2546"/>
        <end position="2639"/>
    </location>
</feature>
<dbReference type="STRING" id="158441.A0A226DGQ6"/>
<feature type="region of interest" description="Disordered" evidence="13">
    <location>
        <begin position="1945"/>
        <end position="1977"/>
    </location>
</feature>
<evidence type="ECO:0000256" key="12">
    <source>
        <dbReference type="PROSITE-ProRule" id="PRU00104"/>
    </source>
</evidence>
<evidence type="ECO:0000313" key="19">
    <source>
        <dbReference type="Proteomes" id="UP000198287"/>
    </source>
</evidence>
<evidence type="ECO:0000256" key="13">
    <source>
        <dbReference type="SAM" id="MobiDB-lite"/>
    </source>
</evidence>
<dbReference type="SUPFAM" id="SSF46934">
    <property type="entry name" value="UBA-like"/>
    <property type="match status" value="1"/>
</dbReference>
<gene>
    <name evidence="18" type="ORF">Fcan01_21066</name>
</gene>
<feature type="compositionally biased region" description="Low complexity" evidence="13">
    <location>
        <begin position="3024"/>
        <end position="3051"/>
    </location>
</feature>
<feature type="compositionally biased region" description="Polar residues" evidence="13">
    <location>
        <begin position="2925"/>
        <end position="2945"/>
    </location>
</feature>
<dbReference type="PROSITE" id="PS50918">
    <property type="entry name" value="WWE"/>
    <property type="match status" value="1"/>
</dbReference>
<dbReference type="PROSITE" id="PS50237">
    <property type="entry name" value="HECT"/>
    <property type="match status" value="1"/>
</dbReference>
<dbReference type="Pfam" id="PF06025">
    <property type="entry name" value="DUF913"/>
    <property type="match status" value="1"/>
</dbReference>
<keyword evidence="10" id="KW-0539">Nucleus</keyword>
<dbReference type="InterPro" id="IPR004170">
    <property type="entry name" value="WWE_dom"/>
</dbReference>
<dbReference type="Gene3D" id="1.10.8.10">
    <property type="entry name" value="DNA helicase RuvA subunit, C-terminal domain"/>
    <property type="match status" value="1"/>
</dbReference>
<dbReference type="SUPFAM" id="SSF56204">
    <property type="entry name" value="Hect, E3 ligase catalytic domain"/>
    <property type="match status" value="1"/>
</dbReference>
<dbReference type="InterPro" id="IPR025527">
    <property type="entry name" value="HUWE1/Rev1_UBM"/>
</dbReference>
<feature type="compositionally biased region" description="Polar residues" evidence="13">
    <location>
        <begin position="2864"/>
        <end position="2877"/>
    </location>
</feature>
<feature type="compositionally biased region" description="Basic and acidic residues" evidence="13">
    <location>
        <begin position="2628"/>
        <end position="2639"/>
    </location>
</feature>
<dbReference type="InterPro" id="IPR010309">
    <property type="entry name" value="E3_Ub_ligase_DUF908"/>
</dbReference>
<feature type="region of interest" description="Disordered" evidence="13">
    <location>
        <begin position="2984"/>
        <end position="3176"/>
    </location>
</feature>
<dbReference type="SMART" id="SM00678">
    <property type="entry name" value="WWE"/>
    <property type="match status" value="1"/>
</dbReference>
<feature type="transmembrane region" description="Helical" evidence="14">
    <location>
        <begin position="130"/>
        <end position="152"/>
    </location>
</feature>
<dbReference type="SUPFAM" id="SSF48371">
    <property type="entry name" value="ARM repeat"/>
    <property type="match status" value="2"/>
</dbReference>
<feature type="region of interest" description="Disordered" evidence="13">
    <location>
        <begin position="3967"/>
        <end position="4044"/>
    </location>
</feature>
<dbReference type="Proteomes" id="UP000198287">
    <property type="component" value="Unassembled WGS sequence"/>
</dbReference>
<dbReference type="GO" id="GO:0061630">
    <property type="term" value="F:ubiquitin protein ligase activity"/>
    <property type="evidence" value="ECO:0007669"/>
    <property type="project" value="UniProtKB-EC"/>
</dbReference>
<dbReference type="SMART" id="SM00165">
    <property type="entry name" value="UBA"/>
    <property type="match status" value="1"/>
</dbReference>
<feature type="compositionally biased region" description="Acidic residues" evidence="13">
    <location>
        <begin position="3975"/>
        <end position="3985"/>
    </location>
</feature>
<feature type="compositionally biased region" description="Polar residues" evidence="13">
    <location>
        <begin position="1064"/>
        <end position="1084"/>
    </location>
</feature>
<evidence type="ECO:0000256" key="8">
    <source>
        <dbReference type="ARBA" id="ARBA00022786"/>
    </source>
</evidence>
<dbReference type="Gene3D" id="3.30.720.50">
    <property type="match status" value="1"/>
</dbReference>
<feature type="domain" description="WWE" evidence="17">
    <location>
        <begin position="1835"/>
        <end position="1912"/>
    </location>
</feature>
<feature type="domain" description="UBA" evidence="15">
    <location>
        <begin position="1554"/>
        <end position="1593"/>
    </location>
</feature>
<dbReference type="InterPro" id="IPR010314">
    <property type="entry name" value="E3_Ub_ligase_DUF913"/>
</dbReference>
<dbReference type="PANTHER" id="PTHR11254">
    <property type="entry name" value="HECT DOMAIN UBIQUITIN-PROTEIN LIGASE"/>
    <property type="match status" value="1"/>
</dbReference>
<dbReference type="FunFam" id="3.90.1750.10:FF:000003">
    <property type="entry name" value="E3 ubiquitin-protein ligase UPL1"/>
    <property type="match status" value="1"/>
</dbReference>
<dbReference type="Gene3D" id="3.30.2160.10">
    <property type="entry name" value="Hect, E3 ligase catalytic domain"/>
    <property type="match status" value="1"/>
</dbReference>
<feature type="compositionally biased region" description="Basic and acidic residues" evidence="13">
    <location>
        <begin position="2551"/>
        <end position="2567"/>
    </location>
</feature>
<dbReference type="EMBL" id="LNIX01000020">
    <property type="protein sequence ID" value="OXA44138.1"/>
    <property type="molecule type" value="Genomic_DNA"/>
</dbReference>
<feature type="compositionally biased region" description="Low complexity" evidence="13">
    <location>
        <begin position="792"/>
        <end position="805"/>
    </location>
</feature>
<evidence type="ECO:0000259" key="15">
    <source>
        <dbReference type="PROSITE" id="PS50030"/>
    </source>
</evidence>
<evidence type="ECO:0000256" key="2">
    <source>
        <dbReference type="ARBA" id="ARBA00004123"/>
    </source>
</evidence>
<feature type="compositionally biased region" description="Low complexity" evidence="13">
    <location>
        <begin position="2878"/>
        <end position="2919"/>
    </location>
</feature>
<dbReference type="GO" id="GO:0006511">
    <property type="term" value="P:ubiquitin-dependent protein catabolic process"/>
    <property type="evidence" value="ECO:0007669"/>
    <property type="project" value="TreeGrafter"/>
</dbReference>
<name>A0A226DGQ6_FOLCA</name>
<feature type="region of interest" description="Disordered" evidence="13">
    <location>
        <begin position="765"/>
        <end position="826"/>
    </location>
</feature>
<feature type="compositionally biased region" description="Low complexity" evidence="13">
    <location>
        <begin position="3986"/>
        <end position="3997"/>
    </location>
</feature>
<feature type="compositionally biased region" description="Polar residues" evidence="13">
    <location>
        <begin position="1610"/>
        <end position="1621"/>
    </location>
</feature>
<dbReference type="PROSITE" id="PS50030">
    <property type="entry name" value="UBA"/>
    <property type="match status" value="1"/>
</dbReference>
<keyword evidence="14" id="KW-0472">Membrane</keyword>
<evidence type="ECO:0000256" key="11">
    <source>
        <dbReference type="ARBA" id="ARBA00034494"/>
    </source>
</evidence>
<comment type="pathway">
    <text evidence="3">Protein modification; protein ubiquitination.</text>
</comment>
<dbReference type="CDD" id="cd00078">
    <property type="entry name" value="HECTc"/>
    <property type="match status" value="1"/>
</dbReference>
<feature type="region of interest" description="Disordered" evidence="13">
    <location>
        <begin position="2854"/>
        <end position="2960"/>
    </location>
</feature>
<comment type="catalytic activity">
    <reaction evidence="1">
        <text>S-ubiquitinyl-[E2 ubiquitin-conjugating enzyme]-L-cysteine + [acceptor protein]-L-lysine = [E2 ubiquitin-conjugating enzyme]-L-cysteine + N(6)-ubiquitinyl-[acceptor protein]-L-lysine.</text>
        <dbReference type="EC" id="2.3.2.26"/>
    </reaction>
</comment>
<keyword evidence="6" id="KW-0808">Transferase</keyword>
<feature type="compositionally biased region" description="Basic and acidic residues" evidence="13">
    <location>
        <begin position="1952"/>
        <end position="1963"/>
    </location>
</feature>
<keyword evidence="19" id="KW-1185">Reference proteome</keyword>
<dbReference type="SMART" id="SM00119">
    <property type="entry name" value="HECTc"/>
    <property type="match status" value="1"/>
</dbReference>
<keyword evidence="14" id="KW-1133">Transmembrane helix</keyword>
<evidence type="ECO:0000313" key="18">
    <source>
        <dbReference type="EMBL" id="OXA44138.1"/>
    </source>
</evidence>
<comment type="similarity">
    <text evidence="11">Belongs to the UPL family. TOM1/PTR1 subfamily.</text>
</comment>
<protein>
    <recommendedName>
        <fullName evidence="4">HECT-type E3 ubiquitin transferase</fullName>
        <ecNumber evidence="4">2.3.2.26</ecNumber>
    </recommendedName>
</protein>
<evidence type="ECO:0000256" key="4">
    <source>
        <dbReference type="ARBA" id="ARBA00012485"/>
    </source>
</evidence>
<dbReference type="InterPro" id="IPR050409">
    <property type="entry name" value="E3_ubiq-protein_ligase"/>
</dbReference>
<feature type="region of interest" description="Disordered" evidence="13">
    <location>
        <begin position="2190"/>
        <end position="2209"/>
    </location>
</feature>
<dbReference type="Pfam" id="PF00632">
    <property type="entry name" value="HECT"/>
    <property type="match status" value="1"/>
</dbReference>
<dbReference type="OMA" id="ADEMKYG"/>
<dbReference type="Gene3D" id="3.90.1750.10">
    <property type="entry name" value="Hect, E3 ligase catalytic domains"/>
    <property type="match status" value="1"/>
</dbReference>
<dbReference type="Gene3D" id="6.10.250.1630">
    <property type="match status" value="1"/>
</dbReference>
<dbReference type="Pfam" id="PF00627">
    <property type="entry name" value="UBA"/>
    <property type="match status" value="1"/>
</dbReference>
<dbReference type="InterPro" id="IPR035983">
    <property type="entry name" value="Hect_E3_ubiquitin_ligase"/>
</dbReference>
<feature type="compositionally biased region" description="Acidic residues" evidence="13">
    <location>
        <begin position="2579"/>
        <end position="2627"/>
    </location>
</feature>
<feature type="compositionally biased region" description="Acidic residues" evidence="13">
    <location>
        <begin position="2997"/>
        <end position="3015"/>
    </location>
</feature>
<dbReference type="Gene3D" id="3.30.2410.10">
    <property type="entry name" value="Hect, E3 ligase catalytic domain"/>
    <property type="match status" value="1"/>
</dbReference>
<feature type="region of interest" description="Disordered" evidence="13">
    <location>
        <begin position="495"/>
        <end position="515"/>
    </location>
</feature>
<comment type="subcellular location">
    <subcellularLocation>
        <location evidence="2">Nucleus</location>
    </subcellularLocation>
</comment>
<dbReference type="GO" id="GO:0005634">
    <property type="term" value="C:nucleus"/>
    <property type="evidence" value="ECO:0007669"/>
    <property type="project" value="UniProtKB-SubCell"/>
</dbReference>
<feature type="region of interest" description="Disordered" evidence="13">
    <location>
        <begin position="3595"/>
        <end position="3615"/>
    </location>
</feature>
<feature type="compositionally biased region" description="Low complexity" evidence="13">
    <location>
        <begin position="2946"/>
        <end position="2959"/>
    </location>
</feature>
<feature type="active site" description="Glycyl thioester intermediate" evidence="12">
    <location>
        <position position="4557"/>
    </location>
</feature>
<dbReference type="Pfam" id="PF06012">
    <property type="entry name" value="DUF908"/>
    <property type="match status" value="2"/>
</dbReference>
<comment type="caution">
    <text evidence="18">The sequence shown here is derived from an EMBL/GenBank/DDBJ whole genome shotgun (WGS) entry which is preliminary data.</text>
</comment>
<keyword evidence="7" id="KW-0227">DNA damage</keyword>
<feature type="domain" description="HECT" evidence="16">
    <location>
        <begin position="4253"/>
        <end position="4590"/>
    </location>
</feature>
<feature type="compositionally biased region" description="Polar residues" evidence="13">
    <location>
        <begin position="3096"/>
        <end position="3115"/>
    </location>
</feature>
<keyword evidence="14" id="KW-0812">Transmembrane</keyword>
<evidence type="ECO:0000259" key="16">
    <source>
        <dbReference type="PROSITE" id="PS50237"/>
    </source>
</evidence>
<evidence type="ECO:0000256" key="6">
    <source>
        <dbReference type="ARBA" id="ARBA00022679"/>
    </source>
</evidence>
<dbReference type="InterPro" id="IPR015940">
    <property type="entry name" value="UBA"/>
</dbReference>
<feature type="region of interest" description="Disordered" evidence="13">
    <location>
        <begin position="3819"/>
        <end position="3848"/>
    </location>
</feature>
<dbReference type="PANTHER" id="PTHR11254:SF67">
    <property type="entry name" value="E3 UBIQUITIN-PROTEIN LIGASE HUWE1"/>
    <property type="match status" value="1"/>
</dbReference>
<dbReference type="InterPro" id="IPR000569">
    <property type="entry name" value="HECT_dom"/>
</dbReference>
<dbReference type="InterPro" id="IPR016024">
    <property type="entry name" value="ARM-type_fold"/>
</dbReference>
<dbReference type="InterPro" id="IPR037197">
    <property type="entry name" value="WWE_dom_sf"/>
</dbReference>
<dbReference type="GO" id="GO:0000209">
    <property type="term" value="P:protein polyubiquitination"/>
    <property type="evidence" value="ECO:0007669"/>
    <property type="project" value="TreeGrafter"/>
</dbReference>
<evidence type="ECO:0000256" key="1">
    <source>
        <dbReference type="ARBA" id="ARBA00000885"/>
    </source>
</evidence>
<dbReference type="GO" id="GO:0005737">
    <property type="term" value="C:cytoplasm"/>
    <property type="evidence" value="ECO:0007669"/>
    <property type="project" value="TreeGrafter"/>
</dbReference>
<feature type="compositionally biased region" description="Low complexity" evidence="13">
    <location>
        <begin position="769"/>
        <end position="779"/>
    </location>
</feature>
<organism evidence="18 19">
    <name type="scientific">Folsomia candida</name>
    <name type="common">Springtail</name>
    <dbReference type="NCBI Taxonomy" id="158441"/>
    <lineage>
        <taxon>Eukaryota</taxon>
        <taxon>Metazoa</taxon>
        <taxon>Ecdysozoa</taxon>
        <taxon>Arthropoda</taxon>
        <taxon>Hexapoda</taxon>
        <taxon>Collembola</taxon>
        <taxon>Entomobryomorpha</taxon>
        <taxon>Isotomoidea</taxon>
        <taxon>Isotomidae</taxon>
        <taxon>Proisotominae</taxon>
        <taxon>Folsomia</taxon>
    </lineage>
</organism>
<dbReference type="OrthoDB" id="8068875at2759"/>
<dbReference type="FunFam" id="3.30.2410.10:FF:000004">
    <property type="entry name" value="E3 ubiquitin-protein ligase HUWE1, variant"/>
    <property type="match status" value="1"/>
</dbReference>
<dbReference type="InterPro" id="IPR018123">
    <property type="entry name" value="WWE-dom_subgr"/>
</dbReference>
<dbReference type="GO" id="GO:0006281">
    <property type="term" value="P:DNA repair"/>
    <property type="evidence" value="ECO:0007669"/>
    <property type="project" value="UniProtKB-KW"/>
</dbReference>
<accession>A0A226DGQ6</accession>
<dbReference type="Pfam" id="PF02825">
    <property type="entry name" value="WWE"/>
    <property type="match status" value="1"/>
</dbReference>
<feature type="compositionally biased region" description="Polar residues" evidence="13">
    <location>
        <begin position="3824"/>
        <end position="3837"/>
    </location>
</feature>
<keyword evidence="5" id="KW-0597">Phosphoprotein</keyword>
<feature type="compositionally biased region" description="Low complexity" evidence="13">
    <location>
        <begin position="495"/>
        <end position="504"/>
    </location>
</feature>